<reference evidence="2" key="1">
    <citation type="journal article" date="2021" name="Front. Microbiol.">
        <title>Comprehensive Comparative Genomics and Phenotyping of Methylobacterium Species.</title>
        <authorList>
            <person name="Alessa O."/>
            <person name="Ogura Y."/>
            <person name="Fujitani Y."/>
            <person name="Takami H."/>
            <person name="Hayashi T."/>
            <person name="Sahin N."/>
            <person name="Tani A."/>
        </authorList>
    </citation>
    <scope>NUCLEOTIDE SEQUENCE</scope>
    <source>
        <strain evidence="2">LMG 23639</strain>
    </source>
</reference>
<dbReference type="Gene3D" id="2.115.10.20">
    <property type="entry name" value="Glycosyl hydrolase domain, family 43"/>
    <property type="match status" value="1"/>
</dbReference>
<dbReference type="RefSeq" id="WP_238276171.1">
    <property type="nucleotide sequence ID" value="NZ_BPQR01000041.1"/>
</dbReference>
<dbReference type="EMBL" id="BPQR01000041">
    <property type="protein sequence ID" value="GJE07133.1"/>
    <property type="molecule type" value="Genomic_DNA"/>
</dbReference>
<reference evidence="2" key="2">
    <citation type="submission" date="2021-08" db="EMBL/GenBank/DDBJ databases">
        <authorList>
            <person name="Tani A."/>
            <person name="Ola A."/>
            <person name="Ogura Y."/>
            <person name="Katsura K."/>
            <person name="Hayashi T."/>
        </authorList>
    </citation>
    <scope>NUCLEOTIDE SEQUENCE</scope>
    <source>
        <strain evidence="2">LMG 23639</strain>
    </source>
</reference>
<proteinExistence type="predicted"/>
<protein>
    <recommendedName>
        <fullName evidence="1">Glucosamine inositolphosphorylceramide transferase 1 N-terminal domain-containing protein</fullName>
    </recommendedName>
</protein>
<gene>
    <name evidence="2" type="ORF">AOPFMNJM_2457</name>
</gene>
<accession>A0ABQ4SYZ6</accession>
<organism evidence="2 3">
    <name type="scientific">Methylobacterium jeotgali</name>
    <dbReference type="NCBI Taxonomy" id="381630"/>
    <lineage>
        <taxon>Bacteria</taxon>
        <taxon>Pseudomonadati</taxon>
        <taxon>Pseudomonadota</taxon>
        <taxon>Alphaproteobacteria</taxon>
        <taxon>Hyphomicrobiales</taxon>
        <taxon>Methylobacteriaceae</taxon>
        <taxon>Methylobacterium</taxon>
    </lineage>
</organism>
<feature type="domain" description="Glucosamine inositolphosphorylceramide transferase 1 N-terminal" evidence="1">
    <location>
        <begin position="251"/>
        <end position="480"/>
    </location>
</feature>
<evidence type="ECO:0000313" key="2">
    <source>
        <dbReference type="EMBL" id="GJE07133.1"/>
    </source>
</evidence>
<dbReference type="Pfam" id="PF24793">
    <property type="entry name" value="GINT1_N"/>
    <property type="match status" value="1"/>
</dbReference>
<dbReference type="InterPro" id="IPR056442">
    <property type="entry name" value="GINT1_N"/>
</dbReference>
<name>A0ABQ4SYZ6_9HYPH</name>
<sequence length="502" mass="54696">MRIRVRIDGRRPRRWHEQLLARLAGLPDTRVEVDARPGPVGWPEGADTLFSLESLIARMPRTGAQEPARDPAFAAYPMGDGVPDLLLDLCGDAPEGAARTLRLTFDGAPGEAALLGSLLAGHAPFVAISENGRPLIAGRVGTEMRGLLLPSFNDALVRTAGMVEAALRRPPAGDGTAAPQPAVPLPRLPASYLAAYGGRLLARSIAQRLYHLCYRAPHWRVGWRRLDGPDLIDLRRHPETGWTDMPDDGRRFYADPFPIERDGEGFVFVEEYIHAIDKGVISALRFGPGGPKGTPVPVLEEPHHLSYPFVFEAEGSVWMIPESGAAETIDLYRATDFPGGWRKEATLVSGLVASDATLIQKDGRWWMLATVCPARAEAPFGGGSFSDALHVWSAPDFRGPWTPHPANPVLVDIASARPAGRIISRNGRLIRPAQNCERGYGNALALARIDRLDDEGYAQTVETVIRSGPLWGGSRIHTLNRSEHFEFIDGSARAPRLPGLPR</sequence>
<evidence type="ECO:0000259" key="1">
    <source>
        <dbReference type="Pfam" id="PF24793"/>
    </source>
</evidence>
<dbReference type="SUPFAM" id="SSF75005">
    <property type="entry name" value="Arabinanase/levansucrase/invertase"/>
    <property type="match status" value="1"/>
</dbReference>
<keyword evidence="3" id="KW-1185">Reference proteome</keyword>
<evidence type="ECO:0000313" key="3">
    <source>
        <dbReference type="Proteomes" id="UP001055102"/>
    </source>
</evidence>
<comment type="caution">
    <text evidence="2">The sequence shown here is derived from an EMBL/GenBank/DDBJ whole genome shotgun (WGS) entry which is preliminary data.</text>
</comment>
<dbReference type="InterPro" id="IPR023296">
    <property type="entry name" value="Glyco_hydro_beta-prop_sf"/>
</dbReference>
<dbReference type="Proteomes" id="UP001055102">
    <property type="component" value="Unassembled WGS sequence"/>
</dbReference>